<dbReference type="InterPro" id="IPR038371">
    <property type="entry name" value="Cu_polyphenol_OxRdtase_sf"/>
</dbReference>
<accession>A0A1F5DN93</accession>
<dbReference type="EMBL" id="MEZT01000019">
    <property type="protein sequence ID" value="OGD56524.1"/>
    <property type="molecule type" value="Genomic_DNA"/>
</dbReference>
<dbReference type="GO" id="GO:0016787">
    <property type="term" value="F:hydrolase activity"/>
    <property type="evidence" value="ECO:0007669"/>
    <property type="project" value="UniProtKB-KW"/>
</dbReference>
<evidence type="ECO:0000256" key="9">
    <source>
        <dbReference type="ARBA" id="ARBA00049893"/>
    </source>
</evidence>
<evidence type="ECO:0000256" key="6">
    <source>
        <dbReference type="ARBA" id="ARBA00022833"/>
    </source>
</evidence>
<protein>
    <recommendedName>
        <fullName evidence="10">Purine nucleoside phosphorylase</fullName>
    </recommendedName>
</protein>
<keyword evidence="3" id="KW-0808">Transferase</keyword>
<keyword evidence="6" id="KW-0862">Zinc</keyword>
<dbReference type="GO" id="GO:0017061">
    <property type="term" value="F:S-methyl-5-thioadenosine phosphorylase activity"/>
    <property type="evidence" value="ECO:0007669"/>
    <property type="project" value="UniProtKB-EC"/>
</dbReference>
<dbReference type="Proteomes" id="UP000178764">
    <property type="component" value="Unassembled WGS sequence"/>
</dbReference>
<dbReference type="PANTHER" id="PTHR30616">
    <property type="entry name" value="UNCHARACTERIZED PROTEIN YFIH"/>
    <property type="match status" value="1"/>
</dbReference>
<dbReference type="AlphaFoldDB" id="A0A1F5DN93"/>
<comment type="similarity">
    <text evidence="2 10">Belongs to the purine nucleoside phosphorylase YfiH/LACC1 family.</text>
</comment>
<organism evidence="11 12">
    <name type="scientific">Candidatus Berkelbacteria bacterium RBG_13_40_8</name>
    <dbReference type="NCBI Taxonomy" id="1797467"/>
    <lineage>
        <taxon>Bacteria</taxon>
        <taxon>Candidatus Berkelbacteria</taxon>
    </lineage>
</organism>
<sequence length="275" mass="30154">MAGEYNPHLLGGFFLLLRPLFCYNNNMEDRFFRFSNLSSFPEIVHGISSRNYGDMRFNKLPSQEVAKNRSIFLGDLDINLSDIVYPKLCHGAKIKVVGHNERGKGSVSPGNAIALTDGLITAEKEVYLLITGADCLPILIYDPLMQIIGAIHAGWRGILNQIIPNTIGKFKNLGSDPENLIVGIGPAICQKHFVVKNDVLENFMDLYPSVSLIRNNHGYVDLKKAALLDLKKAGVPKGNIELSLTCTACENGTYGSFRKEGEGAPAMAAVIGMRE</sequence>
<evidence type="ECO:0000256" key="10">
    <source>
        <dbReference type="RuleBase" id="RU361274"/>
    </source>
</evidence>
<evidence type="ECO:0000256" key="8">
    <source>
        <dbReference type="ARBA" id="ARBA00048968"/>
    </source>
</evidence>
<keyword evidence="5" id="KW-0378">Hydrolase</keyword>
<reference evidence="11 12" key="1">
    <citation type="journal article" date="2016" name="Nat. Commun.">
        <title>Thousands of microbial genomes shed light on interconnected biogeochemical processes in an aquifer system.</title>
        <authorList>
            <person name="Anantharaman K."/>
            <person name="Brown C.T."/>
            <person name="Hug L.A."/>
            <person name="Sharon I."/>
            <person name="Castelle C.J."/>
            <person name="Probst A.J."/>
            <person name="Thomas B.C."/>
            <person name="Singh A."/>
            <person name="Wilkins M.J."/>
            <person name="Karaoz U."/>
            <person name="Brodie E.L."/>
            <person name="Williams K.H."/>
            <person name="Hubbard S.S."/>
            <person name="Banfield J.F."/>
        </authorList>
    </citation>
    <scope>NUCLEOTIDE SEQUENCE [LARGE SCALE GENOMIC DNA]</scope>
</reference>
<evidence type="ECO:0000256" key="1">
    <source>
        <dbReference type="ARBA" id="ARBA00000553"/>
    </source>
</evidence>
<evidence type="ECO:0000256" key="3">
    <source>
        <dbReference type="ARBA" id="ARBA00022679"/>
    </source>
</evidence>
<dbReference type="NCBIfam" id="TIGR00726">
    <property type="entry name" value="peptidoglycan editing factor PgeF"/>
    <property type="match status" value="1"/>
</dbReference>
<comment type="catalytic activity">
    <reaction evidence="1">
        <text>inosine + phosphate = alpha-D-ribose 1-phosphate + hypoxanthine</text>
        <dbReference type="Rhea" id="RHEA:27646"/>
        <dbReference type="ChEBI" id="CHEBI:17368"/>
        <dbReference type="ChEBI" id="CHEBI:17596"/>
        <dbReference type="ChEBI" id="CHEBI:43474"/>
        <dbReference type="ChEBI" id="CHEBI:57720"/>
        <dbReference type="EC" id="2.4.2.1"/>
    </reaction>
    <physiologicalReaction direction="left-to-right" evidence="1">
        <dbReference type="Rhea" id="RHEA:27647"/>
    </physiologicalReaction>
</comment>
<comment type="catalytic activity">
    <reaction evidence="9">
        <text>S-methyl-5'-thioadenosine + phosphate = 5-(methylsulfanyl)-alpha-D-ribose 1-phosphate + adenine</text>
        <dbReference type="Rhea" id="RHEA:11852"/>
        <dbReference type="ChEBI" id="CHEBI:16708"/>
        <dbReference type="ChEBI" id="CHEBI:17509"/>
        <dbReference type="ChEBI" id="CHEBI:43474"/>
        <dbReference type="ChEBI" id="CHEBI:58533"/>
        <dbReference type="EC" id="2.4.2.28"/>
    </reaction>
    <physiologicalReaction direction="left-to-right" evidence="9">
        <dbReference type="Rhea" id="RHEA:11853"/>
    </physiologicalReaction>
</comment>
<dbReference type="InterPro" id="IPR011324">
    <property type="entry name" value="Cytotoxic_necrot_fac-like_cat"/>
</dbReference>
<evidence type="ECO:0000256" key="4">
    <source>
        <dbReference type="ARBA" id="ARBA00022723"/>
    </source>
</evidence>
<evidence type="ECO:0000313" key="12">
    <source>
        <dbReference type="Proteomes" id="UP000178764"/>
    </source>
</evidence>
<comment type="caution">
    <text evidence="11">The sequence shown here is derived from an EMBL/GenBank/DDBJ whole genome shotgun (WGS) entry which is preliminary data.</text>
</comment>
<evidence type="ECO:0000256" key="7">
    <source>
        <dbReference type="ARBA" id="ARBA00047989"/>
    </source>
</evidence>
<proteinExistence type="inferred from homology"/>
<dbReference type="GO" id="GO:0005507">
    <property type="term" value="F:copper ion binding"/>
    <property type="evidence" value="ECO:0007669"/>
    <property type="project" value="TreeGrafter"/>
</dbReference>
<dbReference type="InterPro" id="IPR003730">
    <property type="entry name" value="Cu_polyphenol_OxRdtase"/>
</dbReference>
<dbReference type="CDD" id="cd16833">
    <property type="entry name" value="YfiH"/>
    <property type="match status" value="1"/>
</dbReference>
<name>A0A1F5DN93_9BACT</name>
<evidence type="ECO:0000313" key="11">
    <source>
        <dbReference type="EMBL" id="OGD56524.1"/>
    </source>
</evidence>
<evidence type="ECO:0000256" key="2">
    <source>
        <dbReference type="ARBA" id="ARBA00007353"/>
    </source>
</evidence>
<gene>
    <name evidence="11" type="ORF">A2V71_02515</name>
</gene>
<dbReference type="PANTHER" id="PTHR30616:SF2">
    <property type="entry name" value="PURINE NUCLEOSIDE PHOSPHORYLASE LACC1"/>
    <property type="match status" value="1"/>
</dbReference>
<keyword evidence="4" id="KW-0479">Metal-binding</keyword>
<evidence type="ECO:0000256" key="5">
    <source>
        <dbReference type="ARBA" id="ARBA00022801"/>
    </source>
</evidence>
<dbReference type="Gene3D" id="3.60.140.10">
    <property type="entry name" value="CNF1/YfiH-like putative cysteine hydrolases"/>
    <property type="match status" value="1"/>
</dbReference>
<comment type="catalytic activity">
    <reaction evidence="8">
        <text>adenosine + phosphate = alpha-D-ribose 1-phosphate + adenine</text>
        <dbReference type="Rhea" id="RHEA:27642"/>
        <dbReference type="ChEBI" id="CHEBI:16335"/>
        <dbReference type="ChEBI" id="CHEBI:16708"/>
        <dbReference type="ChEBI" id="CHEBI:43474"/>
        <dbReference type="ChEBI" id="CHEBI:57720"/>
        <dbReference type="EC" id="2.4.2.1"/>
    </reaction>
    <physiologicalReaction direction="left-to-right" evidence="8">
        <dbReference type="Rhea" id="RHEA:27643"/>
    </physiologicalReaction>
</comment>
<dbReference type="Pfam" id="PF02578">
    <property type="entry name" value="Cu-oxidase_4"/>
    <property type="match status" value="1"/>
</dbReference>
<comment type="catalytic activity">
    <reaction evidence="7">
        <text>adenosine + H2O + H(+) = inosine + NH4(+)</text>
        <dbReference type="Rhea" id="RHEA:24408"/>
        <dbReference type="ChEBI" id="CHEBI:15377"/>
        <dbReference type="ChEBI" id="CHEBI:15378"/>
        <dbReference type="ChEBI" id="CHEBI:16335"/>
        <dbReference type="ChEBI" id="CHEBI:17596"/>
        <dbReference type="ChEBI" id="CHEBI:28938"/>
        <dbReference type="EC" id="3.5.4.4"/>
    </reaction>
    <physiologicalReaction direction="left-to-right" evidence="7">
        <dbReference type="Rhea" id="RHEA:24409"/>
    </physiologicalReaction>
</comment>
<dbReference type="SUPFAM" id="SSF64438">
    <property type="entry name" value="CNF1/YfiH-like putative cysteine hydrolases"/>
    <property type="match status" value="1"/>
</dbReference>